<gene>
    <name evidence="1" type="ORF">ACHAWO_014028</name>
</gene>
<name>A0ABD3QEZ9_9STRA</name>
<proteinExistence type="predicted"/>
<dbReference type="AlphaFoldDB" id="A0ABD3QEZ9"/>
<accession>A0ABD3QEZ9</accession>
<evidence type="ECO:0000313" key="2">
    <source>
        <dbReference type="Proteomes" id="UP001530400"/>
    </source>
</evidence>
<reference evidence="1 2" key="1">
    <citation type="submission" date="2024-10" db="EMBL/GenBank/DDBJ databases">
        <title>Updated reference genomes for cyclostephanoid diatoms.</title>
        <authorList>
            <person name="Roberts W.R."/>
            <person name="Alverson A.J."/>
        </authorList>
    </citation>
    <scope>NUCLEOTIDE SEQUENCE [LARGE SCALE GENOMIC DNA]</scope>
    <source>
        <strain evidence="1 2">AJA010-31</strain>
    </source>
</reference>
<dbReference type="Proteomes" id="UP001530400">
    <property type="component" value="Unassembled WGS sequence"/>
</dbReference>
<keyword evidence="2" id="KW-1185">Reference proteome</keyword>
<organism evidence="1 2">
    <name type="scientific">Cyclotella atomus</name>
    <dbReference type="NCBI Taxonomy" id="382360"/>
    <lineage>
        <taxon>Eukaryota</taxon>
        <taxon>Sar</taxon>
        <taxon>Stramenopiles</taxon>
        <taxon>Ochrophyta</taxon>
        <taxon>Bacillariophyta</taxon>
        <taxon>Coscinodiscophyceae</taxon>
        <taxon>Thalassiosirophycidae</taxon>
        <taxon>Stephanodiscales</taxon>
        <taxon>Stephanodiscaceae</taxon>
        <taxon>Cyclotella</taxon>
    </lineage>
</organism>
<sequence length="220" mass="24232">MPKIFFPPHDNYKSDPEDPCYLIPPPEHLRKRNVIPCIWDPSRRSVEEMQSDEGCLGATMQVEQPPYIWDPSRRSEQEMQCDEGFLGAPMQVKQPQMHSVTSPFKAAGPSPVFPQAGIHAHVHEAPASISPSLSAVSGPAWQYPPQGSLAARQAMMYIVDPPSYLHQAVDPSVAKSSMSDDSHSVGSDFVRRVGEVSVCKQDVPTSILIQTCQPPFGNNL</sequence>
<protein>
    <submittedName>
        <fullName evidence="1">Uncharacterized protein</fullName>
    </submittedName>
</protein>
<comment type="caution">
    <text evidence="1">The sequence shown here is derived from an EMBL/GenBank/DDBJ whole genome shotgun (WGS) entry which is preliminary data.</text>
</comment>
<evidence type="ECO:0000313" key="1">
    <source>
        <dbReference type="EMBL" id="KAL3798619.1"/>
    </source>
</evidence>
<dbReference type="EMBL" id="JALLPJ020000212">
    <property type="protein sequence ID" value="KAL3798619.1"/>
    <property type="molecule type" value="Genomic_DNA"/>
</dbReference>